<feature type="transmembrane region" description="Helical" evidence="5">
    <location>
        <begin position="67"/>
        <end position="92"/>
    </location>
</feature>
<evidence type="ECO:0000256" key="2">
    <source>
        <dbReference type="ARBA" id="ARBA00022692"/>
    </source>
</evidence>
<dbReference type="GeneID" id="18809216"/>
<evidence type="ECO:0000256" key="1">
    <source>
        <dbReference type="ARBA" id="ARBA00004141"/>
    </source>
</evidence>
<dbReference type="InterPro" id="IPR018499">
    <property type="entry name" value="Tetraspanin/Peripherin"/>
</dbReference>
<keyword evidence="4 5" id="KW-0472">Membrane</keyword>
<dbReference type="EMBL" id="GL945435">
    <property type="protein sequence ID" value="EGO23539.1"/>
    <property type="molecule type" value="Genomic_DNA"/>
</dbReference>
<feature type="transmembrane region" description="Helical" evidence="5">
    <location>
        <begin position="138"/>
        <end position="160"/>
    </location>
</feature>
<dbReference type="Proteomes" id="UP000008064">
    <property type="component" value="Unassembled WGS sequence"/>
</dbReference>
<reference evidence="6" key="1">
    <citation type="submission" date="2011-04" db="EMBL/GenBank/DDBJ databases">
        <title>Evolution of plant cell wall degrading machinery underlies the functional diversity of forest fungi.</title>
        <authorList>
            <consortium name="US DOE Joint Genome Institute (JGI-PGF)"/>
            <person name="Eastwood D.C."/>
            <person name="Floudas D."/>
            <person name="Binder M."/>
            <person name="Majcherczyk A."/>
            <person name="Schneider P."/>
            <person name="Aerts A."/>
            <person name="Asiegbu F.O."/>
            <person name="Baker S.E."/>
            <person name="Barry K."/>
            <person name="Bendiksby M."/>
            <person name="Blumentritt M."/>
            <person name="Coutinho P.M."/>
            <person name="Cullen D."/>
            <person name="Cullen D."/>
            <person name="Gathman A."/>
            <person name="Goodell B."/>
            <person name="Henrissat B."/>
            <person name="Ihrmark K."/>
            <person name="Kauserud H."/>
            <person name="Kohler A."/>
            <person name="LaButti K."/>
            <person name="Lapidus A."/>
            <person name="Lavin J.L."/>
            <person name="Lee Y.-H."/>
            <person name="Lindquist E."/>
            <person name="Lilly W."/>
            <person name="Lucas S."/>
            <person name="Morin E."/>
            <person name="Murat C."/>
            <person name="Oguiza J.A."/>
            <person name="Park J."/>
            <person name="Pisabarro A.G."/>
            <person name="Riley R."/>
            <person name="Rosling A."/>
            <person name="Salamov A."/>
            <person name="Schmidt O."/>
            <person name="Schmutz J."/>
            <person name="Skrede I."/>
            <person name="Stenlid J."/>
            <person name="Wiebenga A."/>
            <person name="Xie X."/>
            <person name="Kues U."/>
            <person name="Hibbett D.S."/>
            <person name="Hoffmeister D."/>
            <person name="Hogberg N."/>
            <person name="Martin F."/>
            <person name="Grigoriev I.V."/>
            <person name="Watkinson S.C."/>
        </authorList>
    </citation>
    <scope>NUCLEOTIDE SEQUENCE</scope>
    <source>
        <strain evidence="6">S7.9</strain>
    </source>
</reference>
<sequence>HHAIIPSLSTTHKFTHKWPRLQSVRSLSTSQRYTAKENQSGRAVALALEGGYGLGVERIKRWTIHKWFLLLSVIIVLAYGITGLILAIITWFRAWQHADVTYVADYDILVLLTLAGCILVLSAVVGLSGTLLNSRPILAIYALLLWPALIALLAVGYAAYKRATFALDRKLDLAWSQYYTPYGRLLIQESLGCCGYYSPLHDASPSARCYSRTSLPGCKGKLYRFERMQLATIWSATFSLVPLHILAIVVALLCANHVTRRFGKGILPRAYWLRMADVREEAEKFFKAGLIARPVMAERAPANASMTRDKIRMTL</sequence>
<feature type="transmembrane region" description="Helical" evidence="5">
    <location>
        <begin position="108"/>
        <end position="131"/>
    </location>
</feature>
<gene>
    <name evidence="6" type="ORF">SERLADRAFT_349485</name>
</gene>
<dbReference type="HOGENOM" id="CLU_054790_0_0_1"/>
<proteinExistence type="predicted"/>
<keyword evidence="3 5" id="KW-1133">Transmembrane helix</keyword>
<evidence type="ECO:0000256" key="3">
    <source>
        <dbReference type="ARBA" id="ARBA00022989"/>
    </source>
</evidence>
<organism>
    <name type="scientific">Serpula lacrymans var. lacrymans (strain S7.9)</name>
    <name type="common">Dry rot fungus</name>
    <dbReference type="NCBI Taxonomy" id="578457"/>
    <lineage>
        <taxon>Eukaryota</taxon>
        <taxon>Fungi</taxon>
        <taxon>Dikarya</taxon>
        <taxon>Basidiomycota</taxon>
        <taxon>Agaricomycotina</taxon>
        <taxon>Agaricomycetes</taxon>
        <taxon>Agaricomycetidae</taxon>
        <taxon>Boletales</taxon>
        <taxon>Coniophorineae</taxon>
        <taxon>Serpulaceae</taxon>
        <taxon>Serpula</taxon>
    </lineage>
</organism>
<evidence type="ECO:0000256" key="4">
    <source>
        <dbReference type="ARBA" id="ARBA00023136"/>
    </source>
</evidence>
<evidence type="ECO:0000313" key="6">
    <source>
        <dbReference type="EMBL" id="EGO23539.1"/>
    </source>
</evidence>
<evidence type="ECO:0008006" key="7">
    <source>
        <dbReference type="Google" id="ProtNLM"/>
    </source>
</evidence>
<name>F8P0I4_SERL9</name>
<evidence type="ECO:0000256" key="5">
    <source>
        <dbReference type="SAM" id="Phobius"/>
    </source>
</evidence>
<dbReference type="OrthoDB" id="2156690at2759"/>
<dbReference type="KEGG" id="sla:SERLADRAFT_349485"/>
<keyword evidence="2 5" id="KW-0812">Transmembrane</keyword>
<accession>F8P0I4</accession>
<dbReference type="RefSeq" id="XP_007319301.1">
    <property type="nucleotide sequence ID" value="XM_007319239.1"/>
</dbReference>
<feature type="transmembrane region" description="Helical" evidence="5">
    <location>
        <begin position="233"/>
        <end position="255"/>
    </location>
</feature>
<dbReference type="AlphaFoldDB" id="F8P0I4"/>
<feature type="non-terminal residue" evidence="6">
    <location>
        <position position="1"/>
    </location>
</feature>
<dbReference type="GO" id="GO:0016020">
    <property type="term" value="C:membrane"/>
    <property type="evidence" value="ECO:0007669"/>
    <property type="project" value="UniProtKB-SubCell"/>
</dbReference>
<dbReference type="Pfam" id="PF00335">
    <property type="entry name" value="Tetraspanin"/>
    <property type="match status" value="1"/>
</dbReference>
<protein>
    <recommendedName>
        <fullName evidence="7">Tetraspanin Tsp2</fullName>
    </recommendedName>
</protein>
<comment type="subcellular location">
    <subcellularLocation>
        <location evidence="1">Membrane</location>
        <topology evidence="1">Multi-pass membrane protein</topology>
    </subcellularLocation>
</comment>